<dbReference type="HOGENOM" id="CLU_504010_0_0_2"/>
<keyword evidence="7 8" id="KW-0472">Membrane</keyword>
<evidence type="ECO:0000256" key="7">
    <source>
        <dbReference type="ARBA" id="ARBA00023136"/>
    </source>
</evidence>
<dbReference type="GO" id="GO:0005886">
    <property type="term" value="C:plasma membrane"/>
    <property type="evidence" value="ECO:0007669"/>
    <property type="project" value="UniProtKB-SubCell"/>
</dbReference>
<dbReference type="OrthoDB" id="71474at2157"/>
<keyword evidence="3" id="KW-0328">Glycosyltransferase</keyword>
<dbReference type="RefSeq" id="WP_013644331.1">
    <property type="nucleotide sequence ID" value="NC_015216.1"/>
</dbReference>
<feature type="transmembrane region" description="Helical" evidence="8">
    <location>
        <begin position="377"/>
        <end position="397"/>
    </location>
</feature>
<feature type="transmembrane region" description="Helical" evidence="8">
    <location>
        <begin position="325"/>
        <end position="342"/>
    </location>
</feature>
<feature type="transmembrane region" description="Helical" evidence="8">
    <location>
        <begin position="409"/>
        <end position="430"/>
    </location>
</feature>
<evidence type="ECO:0000256" key="1">
    <source>
        <dbReference type="ARBA" id="ARBA00004651"/>
    </source>
</evidence>
<evidence type="ECO:0000313" key="9">
    <source>
        <dbReference type="EMBL" id="ADZ08980.1"/>
    </source>
</evidence>
<evidence type="ECO:0000256" key="3">
    <source>
        <dbReference type="ARBA" id="ARBA00022676"/>
    </source>
</evidence>
<protein>
    <submittedName>
        <fullName evidence="9">Uncharacterized protein</fullName>
    </submittedName>
</protein>
<evidence type="ECO:0000256" key="6">
    <source>
        <dbReference type="ARBA" id="ARBA00022989"/>
    </source>
</evidence>
<keyword evidence="2" id="KW-1003">Cell membrane</keyword>
<gene>
    <name evidence="9" type="ordered locus">Metbo_0729</name>
</gene>
<dbReference type="PANTHER" id="PTHR33908:SF11">
    <property type="entry name" value="MEMBRANE PROTEIN"/>
    <property type="match status" value="1"/>
</dbReference>
<dbReference type="AlphaFoldDB" id="F0TAV4"/>
<sequence>MRNWSILKNNWDILIIFISYFFLVILIFPYFQFKILGDEISYINIAHAYALGHWANAINGYWSPMYSWLMVPFLIIFGFKPIYGVYISKFISIFIGLFTIFCVRRMSQKLDINKNIERILLFVLVPSITFFVLLYNTPDLLLASLLILYLSILFQRNYADNLKYAVLCGIIGALAFFTKSFAFPFFIITFILFNLIFYFRIKIQIQRKNILKGSILGLTIFLLISGLWIGVIDEKYDKPTISTSGEYNQALVGPEYKVNIMDTGISPIYYKGLIEPPNEDTISIWDEFSYMNLDKWNPFGSWQNMNYELNLIVANIVYSFNITESYLPIAIILLISMVVVAFSKSIKKTSRNNLKYLLLTIFVYTGGYCLITPEWRYLWFIFLLLMISGFYIIDLLNKNNVITVKTRNIMLIFLICTLIFQPILEINYFVNQKDNSYYLSNSLQKEFNINGNLASNSWSTLEIAYYLNSKFYGNITTDNSTLLNQELMKFNIDYYFSWNSTSNYNLSNYHEITNNKIDGLKIYSRK</sequence>
<reference evidence="9 10" key="2">
    <citation type="journal article" date="2014" name="Int. J. Syst. Evol. Microbiol.">
        <title>Methanobacterium paludis sp. nov. and a novel strain of Methanobacterium lacus isolated from northern peatlands.</title>
        <authorList>
            <person name="Cadillo-Quiroz H."/>
            <person name="Brauer S.L."/>
            <person name="Goodson N."/>
            <person name="Yavitt J.B."/>
            <person name="Zinder S.H."/>
        </authorList>
    </citation>
    <scope>NUCLEOTIDE SEQUENCE [LARGE SCALE GENOMIC DNA]</scope>
    <source>
        <strain evidence="9 10">AL-21</strain>
    </source>
</reference>
<dbReference type="GO" id="GO:0008610">
    <property type="term" value="P:lipid biosynthetic process"/>
    <property type="evidence" value="ECO:0007669"/>
    <property type="project" value="UniProtKB-ARBA"/>
</dbReference>
<proteinExistence type="predicted"/>
<feature type="transmembrane region" description="Helical" evidence="8">
    <location>
        <begin position="354"/>
        <end position="371"/>
    </location>
</feature>
<accession>F0TAV4</accession>
<evidence type="ECO:0000256" key="2">
    <source>
        <dbReference type="ARBA" id="ARBA00022475"/>
    </source>
</evidence>
<feature type="transmembrane region" description="Helical" evidence="8">
    <location>
        <begin position="115"/>
        <end position="134"/>
    </location>
</feature>
<keyword evidence="6 8" id="KW-1133">Transmembrane helix</keyword>
<evidence type="ECO:0000256" key="5">
    <source>
        <dbReference type="ARBA" id="ARBA00022692"/>
    </source>
</evidence>
<keyword evidence="5 8" id="KW-0812">Transmembrane</keyword>
<feature type="transmembrane region" description="Helical" evidence="8">
    <location>
        <begin position="213"/>
        <end position="232"/>
    </location>
</feature>
<organism evidence="9 10">
    <name type="scientific">Methanobacterium lacus (strain AL-21)</name>
    <dbReference type="NCBI Taxonomy" id="877455"/>
    <lineage>
        <taxon>Archaea</taxon>
        <taxon>Methanobacteriati</taxon>
        <taxon>Methanobacteriota</taxon>
        <taxon>Methanomada group</taxon>
        <taxon>Methanobacteria</taxon>
        <taxon>Methanobacteriales</taxon>
        <taxon>Methanobacteriaceae</taxon>
        <taxon>Methanobacterium</taxon>
    </lineage>
</organism>
<dbReference type="GO" id="GO:0016763">
    <property type="term" value="F:pentosyltransferase activity"/>
    <property type="evidence" value="ECO:0007669"/>
    <property type="project" value="TreeGrafter"/>
</dbReference>
<evidence type="ECO:0000313" key="10">
    <source>
        <dbReference type="Proteomes" id="UP000007490"/>
    </source>
</evidence>
<dbReference type="PANTHER" id="PTHR33908">
    <property type="entry name" value="MANNOSYLTRANSFERASE YKCB-RELATED"/>
    <property type="match status" value="1"/>
</dbReference>
<feature type="transmembrane region" description="Helical" evidence="8">
    <location>
        <begin position="183"/>
        <end position="201"/>
    </location>
</feature>
<name>F0TAV4_METLA</name>
<feature type="transmembrane region" description="Helical" evidence="8">
    <location>
        <begin position="162"/>
        <end position="177"/>
    </location>
</feature>
<evidence type="ECO:0000256" key="4">
    <source>
        <dbReference type="ARBA" id="ARBA00022679"/>
    </source>
</evidence>
<feature type="transmembrane region" description="Helical" evidence="8">
    <location>
        <begin position="13"/>
        <end position="31"/>
    </location>
</feature>
<reference evidence="10" key="1">
    <citation type="submission" date="2011-02" db="EMBL/GenBank/DDBJ databases">
        <title>Complete sequence of Methanobacterium sp. AL-21.</title>
        <authorList>
            <consortium name="US DOE Joint Genome Institute"/>
            <person name="Lucas S."/>
            <person name="Copeland A."/>
            <person name="Lapidus A."/>
            <person name="Cheng J.-F."/>
            <person name="Goodwin L."/>
            <person name="Pitluck S."/>
            <person name="Chertkov O."/>
            <person name="Detter J.C."/>
            <person name="Han C."/>
            <person name="Tapia R."/>
            <person name="Land M."/>
            <person name="Hauser L."/>
            <person name="Kyrpides N."/>
            <person name="Ivanova N."/>
            <person name="Mikhailova N."/>
            <person name="Pagani I."/>
            <person name="Cadillo-Quiroz H."/>
            <person name="Imachi H."/>
            <person name="Zinder S."/>
            <person name="Liu W."/>
            <person name="Woyke T."/>
        </authorList>
    </citation>
    <scope>NUCLEOTIDE SEQUENCE [LARGE SCALE GENOMIC DNA]</scope>
    <source>
        <strain evidence="10">AL-21</strain>
    </source>
</reference>
<dbReference type="KEGG" id="mel:Metbo_0729"/>
<evidence type="ECO:0000256" key="8">
    <source>
        <dbReference type="SAM" id="Phobius"/>
    </source>
</evidence>
<keyword evidence="4" id="KW-0808">Transferase</keyword>
<comment type="subcellular location">
    <subcellularLocation>
        <location evidence="1">Cell membrane</location>
        <topology evidence="1">Multi-pass membrane protein</topology>
    </subcellularLocation>
</comment>
<dbReference type="GeneID" id="10277176"/>
<dbReference type="EMBL" id="CP002551">
    <property type="protein sequence ID" value="ADZ08980.1"/>
    <property type="molecule type" value="Genomic_DNA"/>
</dbReference>
<feature type="transmembrane region" description="Helical" evidence="8">
    <location>
        <begin position="82"/>
        <end position="103"/>
    </location>
</feature>
<dbReference type="Proteomes" id="UP000007490">
    <property type="component" value="Chromosome"/>
</dbReference>
<dbReference type="eggNOG" id="arCOG00567">
    <property type="taxonomic scope" value="Archaea"/>
</dbReference>
<keyword evidence="10" id="KW-1185">Reference proteome</keyword>
<feature type="transmembrane region" description="Helical" evidence="8">
    <location>
        <begin position="140"/>
        <end position="155"/>
    </location>
</feature>
<dbReference type="InterPro" id="IPR050297">
    <property type="entry name" value="LipidA_mod_glycosyltrf_83"/>
</dbReference>